<dbReference type="SUPFAM" id="SSF82708">
    <property type="entry name" value="R3H domain"/>
    <property type="match status" value="1"/>
</dbReference>
<feature type="region of interest" description="Disordered" evidence="14">
    <location>
        <begin position="533"/>
        <end position="648"/>
    </location>
</feature>
<dbReference type="InterPro" id="IPR035979">
    <property type="entry name" value="RBD_domain_sf"/>
</dbReference>
<dbReference type="Gene3D" id="3.30.70.330">
    <property type="match status" value="1"/>
</dbReference>
<keyword evidence="8" id="KW-0067">ATP-binding</keyword>
<feature type="region of interest" description="Disordered" evidence="14">
    <location>
        <begin position="259"/>
        <end position="304"/>
    </location>
</feature>
<dbReference type="InterPro" id="IPR034186">
    <property type="entry name" value="PIN4-like_RRM"/>
</dbReference>
<evidence type="ECO:0000259" key="16">
    <source>
        <dbReference type="PROSITE" id="PS51061"/>
    </source>
</evidence>
<keyword evidence="4" id="KW-0597">Phosphoprotein</keyword>
<dbReference type="PROSITE" id="PS50102">
    <property type="entry name" value="RRM"/>
    <property type="match status" value="1"/>
</dbReference>
<dbReference type="GO" id="GO:0005524">
    <property type="term" value="F:ATP binding"/>
    <property type="evidence" value="ECO:0007669"/>
    <property type="project" value="UniProtKB-KW"/>
</dbReference>
<feature type="compositionally biased region" description="Polar residues" evidence="14">
    <location>
        <begin position="282"/>
        <end position="304"/>
    </location>
</feature>
<dbReference type="SMART" id="SM00393">
    <property type="entry name" value="R3H"/>
    <property type="match status" value="1"/>
</dbReference>
<dbReference type="PROSITE" id="PS51061">
    <property type="entry name" value="R3H"/>
    <property type="match status" value="1"/>
</dbReference>
<dbReference type="FunFam" id="3.30.1370.50:FF:000002">
    <property type="entry name" value="Immunoglobulin mu DNA-binding protein 2"/>
    <property type="match status" value="1"/>
</dbReference>
<evidence type="ECO:0000256" key="8">
    <source>
        <dbReference type="ARBA" id="ARBA00022840"/>
    </source>
</evidence>
<feature type="non-terminal residue" evidence="17">
    <location>
        <position position="648"/>
    </location>
</feature>
<dbReference type="Gene3D" id="3.30.1370.50">
    <property type="entry name" value="R3H-like domain"/>
    <property type="match status" value="1"/>
</dbReference>
<protein>
    <recommendedName>
        <fullName evidence="19">R3H domain-containing protein</fullName>
    </recommendedName>
</protein>
<dbReference type="SMART" id="SM00360">
    <property type="entry name" value="RRM"/>
    <property type="match status" value="1"/>
</dbReference>
<evidence type="ECO:0000313" key="17">
    <source>
        <dbReference type="EMBL" id="POS87415.1"/>
    </source>
</evidence>
<dbReference type="InterPro" id="IPR001374">
    <property type="entry name" value="R3H_dom"/>
</dbReference>
<dbReference type="EMBL" id="PEDP01000131">
    <property type="protein sequence ID" value="POS87415.1"/>
    <property type="molecule type" value="Genomic_DNA"/>
</dbReference>
<dbReference type="AlphaFoldDB" id="A0A2S4PZF0"/>
<evidence type="ECO:0000256" key="14">
    <source>
        <dbReference type="SAM" id="MobiDB-lite"/>
    </source>
</evidence>
<evidence type="ECO:0000256" key="13">
    <source>
        <dbReference type="PROSITE-ProRule" id="PRU00176"/>
    </source>
</evidence>
<gene>
    <name evidence="17" type="ORF">EPUL_001181</name>
</gene>
<dbReference type="GO" id="GO:0003723">
    <property type="term" value="F:RNA binding"/>
    <property type="evidence" value="ECO:0007669"/>
    <property type="project" value="UniProtKB-UniRule"/>
</dbReference>
<evidence type="ECO:0000256" key="12">
    <source>
        <dbReference type="ARBA" id="ARBA00062407"/>
    </source>
</evidence>
<feature type="compositionally biased region" description="Basic and acidic residues" evidence="14">
    <location>
        <begin position="259"/>
        <end position="276"/>
    </location>
</feature>
<feature type="compositionally biased region" description="Low complexity" evidence="14">
    <location>
        <begin position="533"/>
        <end position="543"/>
    </location>
</feature>
<dbReference type="FunFam" id="3.30.70.330:FF:000183">
    <property type="entry name" value="R3H domain containing protein"/>
    <property type="match status" value="1"/>
</dbReference>
<keyword evidence="18" id="KW-1185">Reference proteome</keyword>
<dbReference type="InterPro" id="IPR036867">
    <property type="entry name" value="R3H_dom_sf"/>
</dbReference>
<dbReference type="GO" id="GO:0003677">
    <property type="term" value="F:DNA binding"/>
    <property type="evidence" value="ECO:0007669"/>
    <property type="project" value="UniProtKB-ARBA"/>
</dbReference>
<evidence type="ECO:0000259" key="15">
    <source>
        <dbReference type="PROSITE" id="PS50102"/>
    </source>
</evidence>
<organism evidence="17 18">
    <name type="scientific">Erysiphe pulchra</name>
    <dbReference type="NCBI Taxonomy" id="225359"/>
    <lineage>
        <taxon>Eukaryota</taxon>
        <taxon>Fungi</taxon>
        <taxon>Dikarya</taxon>
        <taxon>Ascomycota</taxon>
        <taxon>Pezizomycotina</taxon>
        <taxon>Leotiomycetes</taxon>
        <taxon>Erysiphales</taxon>
        <taxon>Erysiphaceae</taxon>
        <taxon>Erysiphe</taxon>
    </lineage>
</organism>
<feature type="compositionally biased region" description="Polar residues" evidence="14">
    <location>
        <begin position="598"/>
        <end position="613"/>
    </location>
</feature>
<evidence type="ECO:0000256" key="6">
    <source>
        <dbReference type="ARBA" id="ARBA00022801"/>
    </source>
</evidence>
<comment type="subcellular location">
    <subcellularLocation>
        <location evidence="2">Cytoplasm</location>
    </subcellularLocation>
    <subcellularLocation>
        <location evidence="1">Nucleus</location>
    </subcellularLocation>
</comment>
<dbReference type="CDD" id="cd12253">
    <property type="entry name" value="RRM_PIN4_like"/>
    <property type="match status" value="1"/>
</dbReference>
<dbReference type="Pfam" id="PF01424">
    <property type="entry name" value="R3H"/>
    <property type="match status" value="1"/>
</dbReference>
<evidence type="ECO:0008006" key="19">
    <source>
        <dbReference type="Google" id="ProtNLM"/>
    </source>
</evidence>
<feature type="domain" description="RRM" evidence="15">
    <location>
        <begin position="173"/>
        <end position="251"/>
    </location>
</feature>
<name>A0A2S4PZF0_9PEZI</name>
<dbReference type="GO" id="GO:0004386">
    <property type="term" value="F:helicase activity"/>
    <property type="evidence" value="ECO:0007669"/>
    <property type="project" value="UniProtKB-KW"/>
</dbReference>
<comment type="subunit">
    <text evidence="12">Interacts with csx1.</text>
</comment>
<comment type="function">
    <text evidence="11">Regulates global gene expression after oxidative stress. Interacts and stabilizes mRNAs and may regulate their transition between different cytoplasmic components after oxidative stress.</text>
</comment>
<dbReference type="STRING" id="225359.A0A2S4PZF0"/>
<evidence type="ECO:0000256" key="10">
    <source>
        <dbReference type="ARBA" id="ARBA00023242"/>
    </source>
</evidence>
<dbReference type="SUPFAM" id="SSF54928">
    <property type="entry name" value="RNA-binding domain, RBD"/>
    <property type="match status" value="1"/>
</dbReference>
<comment type="caution">
    <text evidence="17">The sequence shown here is derived from an EMBL/GenBank/DDBJ whole genome shotgun (WGS) entry which is preliminary data.</text>
</comment>
<accession>A0A2S4PZF0</accession>
<evidence type="ECO:0000256" key="7">
    <source>
        <dbReference type="ARBA" id="ARBA00022806"/>
    </source>
</evidence>
<feature type="domain" description="R3H" evidence="16">
    <location>
        <begin position="321"/>
        <end position="385"/>
    </location>
</feature>
<evidence type="ECO:0000256" key="1">
    <source>
        <dbReference type="ARBA" id="ARBA00004123"/>
    </source>
</evidence>
<dbReference type="GO" id="GO:0016787">
    <property type="term" value="F:hydrolase activity"/>
    <property type="evidence" value="ECO:0007669"/>
    <property type="project" value="UniProtKB-KW"/>
</dbReference>
<evidence type="ECO:0000256" key="11">
    <source>
        <dbReference type="ARBA" id="ARBA00055199"/>
    </source>
</evidence>
<evidence type="ECO:0000313" key="18">
    <source>
        <dbReference type="Proteomes" id="UP000237438"/>
    </source>
</evidence>
<keyword evidence="5" id="KW-0547">Nucleotide-binding</keyword>
<sequence>MAQYTDDAYGIQNFSSNRCPSSLRGTHMIYKQPSHQPVQQNSHFEAYRNAPPLQSQGLYSSEDYAAAAAARYDPIPRYDRIGAISLQSNHPFDNQTWSYGALNSGSLLGISGRTKSTNRRPGIPNGWMDQQAPIGQNYQILHSNSQFGPPNFHQTQRRSSPTCTSESEDLIPTALVIKNIPFSIKKEQMLSMMQELSVPIPYAFNYHFDGGVFRGLAFANFSSPEETKIVIEHMNGLELNGRKLRVEYKKMLPLQERERIERDKREKRGQLEEQHRPIPPGQVQNPLHTQTSMNSIGSSHAVSPSPISLRDKFGQDIDLNDPVSLGYYTDIVVFKKDPNRDSLIFPASISPADRRQIHTMAHHLGLEHRSQGEGEGRCVQILKKRPTDLNSPVTQIPGGYYNESRRGLNRAATIDFSEALGNENYQRAVGRQASGLLDIPQSPRIGGLSGVHNLRAAKSFADLRSYTPSPVPSTSSIPTAFSHYITHYTDYGHSSAASGTPNLTPTSVGGMTHRDEVYINNNLSNLSLFENRGSSARANGSSRICQDREAHSTTAGAIGSQRPANGCKLDEASRSGPPASLSHREPRNPGPDWGAGNGSFSRSRQNGHNNRGSTEVDLNGFNNAWDDDRTQETTERNGCLISRPARFQ</sequence>
<evidence type="ECO:0000256" key="2">
    <source>
        <dbReference type="ARBA" id="ARBA00004496"/>
    </source>
</evidence>
<proteinExistence type="predicted"/>
<keyword evidence="6" id="KW-0378">Hydrolase</keyword>
<evidence type="ECO:0000256" key="9">
    <source>
        <dbReference type="ARBA" id="ARBA00022884"/>
    </source>
</evidence>
<dbReference type="InterPro" id="IPR012677">
    <property type="entry name" value="Nucleotide-bd_a/b_plait_sf"/>
</dbReference>
<dbReference type="Proteomes" id="UP000237438">
    <property type="component" value="Unassembled WGS sequence"/>
</dbReference>
<feature type="compositionally biased region" description="Basic and acidic residues" evidence="14">
    <location>
        <begin position="626"/>
        <end position="635"/>
    </location>
</feature>
<dbReference type="OrthoDB" id="434258at2759"/>
<reference evidence="17 18" key="1">
    <citation type="submission" date="2017-10" db="EMBL/GenBank/DDBJ databases">
        <title>Development of genomic resources for the powdery mildew, Erysiphe pulchra.</title>
        <authorList>
            <person name="Wadl P.A."/>
            <person name="Mack B.M."/>
            <person name="Moore G."/>
            <person name="Beltz S.B."/>
        </authorList>
    </citation>
    <scope>NUCLEOTIDE SEQUENCE [LARGE SCALE GENOMIC DNA]</scope>
    <source>
        <strain evidence="17">Cflorida</strain>
    </source>
</reference>
<dbReference type="GO" id="GO:0005737">
    <property type="term" value="C:cytoplasm"/>
    <property type="evidence" value="ECO:0007669"/>
    <property type="project" value="UniProtKB-SubCell"/>
</dbReference>
<evidence type="ECO:0000256" key="5">
    <source>
        <dbReference type="ARBA" id="ARBA00022741"/>
    </source>
</evidence>
<keyword evidence="3" id="KW-0963">Cytoplasm</keyword>
<evidence type="ECO:0000256" key="4">
    <source>
        <dbReference type="ARBA" id="ARBA00022553"/>
    </source>
</evidence>
<dbReference type="Pfam" id="PF00076">
    <property type="entry name" value="RRM_1"/>
    <property type="match status" value="1"/>
</dbReference>
<keyword evidence="9 13" id="KW-0694">RNA-binding</keyword>
<keyword evidence="10" id="KW-0539">Nucleus</keyword>
<evidence type="ECO:0000256" key="3">
    <source>
        <dbReference type="ARBA" id="ARBA00022490"/>
    </source>
</evidence>
<dbReference type="InterPro" id="IPR000504">
    <property type="entry name" value="RRM_dom"/>
</dbReference>
<keyword evidence="7" id="KW-0347">Helicase</keyword>
<dbReference type="GO" id="GO:0071014">
    <property type="term" value="C:post-mRNA release spliceosomal complex"/>
    <property type="evidence" value="ECO:0007669"/>
    <property type="project" value="UniProtKB-ARBA"/>
</dbReference>